<reference evidence="1" key="1">
    <citation type="journal article" date="2020" name="Nature">
        <title>Giant virus diversity and host interactions through global metagenomics.</title>
        <authorList>
            <person name="Schulz F."/>
            <person name="Roux S."/>
            <person name="Paez-Espino D."/>
            <person name="Jungbluth S."/>
            <person name="Walsh D.A."/>
            <person name="Denef V.J."/>
            <person name="McMahon K.D."/>
            <person name="Konstantinidis K.T."/>
            <person name="Eloe-Fadrosh E.A."/>
            <person name="Kyrpides N.C."/>
            <person name="Woyke T."/>
        </authorList>
    </citation>
    <scope>NUCLEOTIDE SEQUENCE</scope>
    <source>
        <strain evidence="1">GVMAG-S-1035237-23</strain>
    </source>
</reference>
<protein>
    <submittedName>
        <fullName evidence="1">Uncharacterized protein</fullName>
    </submittedName>
</protein>
<dbReference type="EMBL" id="MN740642">
    <property type="protein sequence ID" value="QHS79344.1"/>
    <property type="molecule type" value="Genomic_DNA"/>
</dbReference>
<evidence type="ECO:0000313" key="1">
    <source>
        <dbReference type="EMBL" id="QHS79344.1"/>
    </source>
</evidence>
<sequence>MSLLPDPVVQAQQNTRNISYQSMYEHSKFLETIPIDTEINHRADEILSELNNYSQMKIYDSITADKISAEIYNKYMKDPLVTSIMNSKFNACTVPGWDCNSEAISKFHSHVSYFRNLVYTYRKGLKQEAYQKILEEEERAKKRKE</sequence>
<proteinExistence type="predicted"/>
<accession>A0A6C0AHS4</accession>
<dbReference type="AlphaFoldDB" id="A0A6C0AHS4"/>
<organism evidence="1">
    <name type="scientific">viral metagenome</name>
    <dbReference type="NCBI Taxonomy" id="1070528"/>
    <lineage>
        <taxon>unclassified sequences</taxon>
        <taxon>metagenomes</taxon>
        <taxon>organismal metagenomes</taxon>
    </lineage>
</organism>
<name>A0A6C0AHS4_9ZZZZ</name>